<dbReference type="Gene3D" id="3.10.129.10">
    <property type="entry name" value="Hotdog Thioesterase"/>
    <property type="match status" value="1"/>
</dbReference>
<dbReference type="GO" id="GO:0006637">
    <property type="term" value="P:acyl-CoA metabolic process"/>
    <property type="evidence" value="ECO:0007669"/>
    <property type="project" value="TreeGrafter"/>
</dbReference>
<dbReference type="InterPro" id="IPR040170">
    <property type="entry name" value="Cytosol_ACT"/>
</dbReference>
<dbReference type="OrthoDB" id="9801856at2"/>
<evidence type="ECO:0000313" key="5">
    <source>
        <dbReference type="EMBL" id="RRD01387.1"/>
    </source>
</evidence>
<protein>
    <submittedName>
        <fullName evidence="5">Acyl-CoA thioesterase</fullName>
    </submittedName>
</protein>
<dbReference type="InterPro" id="IPR029069">
    <property type="entry name" value="HotDog_dom_sf"/>
</dbReference>
<dbReference type="GO" id="GO:0052816">
    <property type="term" value="F:long-chain fatty acyl-CoA hydrolase activity"/>
    <property type="evidence" value="ECO:0007669"/>
    <property type="project" value="TreeGrafter"/>
</dbReference>
<name>A0A3P1SVZ7_9GAMM</name>
<accession>A0A3P1SVZ7</accession>
<comment type="similarity">
    <text evidence="1">Belongs to the acyl coenzyme A hydrolase family.</text>
</comment>
<keyword evidence="6" id="KW-1185">Reference proteome</keyword>
<proteinExistence type="inferred from homology"/>
<sequence>MQTMPAGIPALRTVAMPGDTNPDGDIFGGWTMSLMDLACGTFASQEVKGRVVTVAVDAMTFHKPVNVGDDVSCFCHVERFGSTSLVVHVETWVQRHHSELIEKVTEGKFTMVAINEYGKPRPILAPI</sequence>
<dbReference type="PANTHER" id="PTHR11049">
    <property type="entry name" value="ACYL COENZYME A THIOESTER HYDROLASE"/>
    <property type="match status" value="1"/>
</dbReference>
<dbReference type="GO" id="GO:0009062">
    <property type="term" value="P:fatty acid catabolic process"/>
    <property type="evidence" value="ECO:0007669"/>
    <property type="project" value="TreeGrafter"/>
</dbReference>
<dbReference type="GO" id="GO:0005829">
    <property type="term" value="C:cytosol"/>
    <property type="evidence" value="ECO:0007669"/>
    <property type="project" value="TreeGrafter"/>
</dbReference>
<dbReference type="InterPro" id="IPR006683">
    <property type="entry name" value="Thioestr_dom"/>
</dbReference>
<dbReference type="EMBL" id="RQXV01000001">
    <property type="protein sequence ID" value="RRD01387.1"/>
    <property type="molecule type" value="Genomic_DNA"/>
</dbReference>
<evidence type="ECO:0000313" key="6">
    <source>
        <dbReference type="Proteomes" id="UP000267535"/>
    </source>
</evidence>
<dbReference type="PROSITE" id="PS51770">
    <property type="entry name" value="HOTDOG_ACOT"/>
    <property type="match status" value="1"/>
</dbReference>
<evidence type="ECO:0000256" key="2">
    <source>
        <dbReference type="ARBA" id="ARBA00022801"/>
    </source>
</evidence>
<dbReference type="Proteomes" id="UP000267535">
    <property type="component" value="Unassembled WGS sequence"/>
</dbReference>
<dbReference type="PANTHER" id="PTHR11049:SF5">
    <property type="entry name" value="ACYL-COA THIOESTER HYDROLASE YCIA"/>
    <property type="match status" value="1"/>
</dbReference>
<dbReference type="Pfam" id="PF03061">
    <property type="entry name" value="4HBT"/>
    <property type="match status" value="1"/>
</dbReference>
<reference evidence="5 6" key="1">
    <citation type="submission" date="2018-11" db="EMBL/GenBank/DDBJ databases">
        <title>The draft genome sequence of Amphritea balenae JAMM 1525T.</title>
        <authorList>
            <person name="Fang Z."/>
            <person name="Zhang Y."/>
            <person name="Han X."/>
        </authorList>
    </citation>
    <scope>NUCLEOTIDE SEQUENCE [LARGE SCALE GENOMIC DNA]</scope>
    <source>
        <strain evidence="5 6">JAMM 1525</strain>
    </source>
</reference>
<evidence type="ECO:0000256" key="1">
    <source>
        <dbReference type="ARBA" id="ARBA00010458"/>
    </source>
</evidence>
<comment type="caution">
    <text evidence="5">The sequence shown here is derived from an EMBL/GenBank/DDBJ whole genome shotgun (WGS) entry which is preliminary data.</text>
</comment>
<evidence type="ECO:0000259" key="4">
    <source>
        <dbReference type="PROSITE" id="PS51770"/>
    </source>
</evidence>
<gene>
    <name evidence="5" type="ORF">EHS89_02175</name>
</gene>
<keyword evidence="2 3" id="KW-0378">Hydrolase</keyword>
<dbReference type="AlphaFoldDB" id="A0A3P1SVZ7"/>
<evidence type="ECO:0000256" key="3">
    <source>
        <dbReference type="PROSITE-ProRule" id="PRU01106"/>
    </source>
</evidence>
<feature type="domain" description="HotDog ACOT-type" evidence="4">
    <location>
        <begin position="5"/>
        <end position="117"/>
    </location>
</feature>
<organism evidence="5 6">
    <name type="scientific">Amphritea balenae</name>
    <dbReference type="NCBI Taxonomy" id="452629"/>
    <lineage>
        <taxon>Bacteria</taxon>
        <taxon>Pseudomonadati</taxon>
        <taxon>Pseudomonadota</taxon>
        <taxon>Gammaproteobacteria</taxon>
        <taxon>Oceanospirillales</taxon>
        <taxon>Oceanospirillaceae</taxon>
        <taxon>Amphritea</taxon>
    </lineage>
</organism>
<dbReference type="SUPFAM" id="SSF54637">
    <property type="entry name" value="Thioesterase/thiol ester dehydrase-isomerase"/>
    <property type="match status" value="1"/>
</dbReference>
<dbReference type="RefSeq" id="WP_124924460.1">
    <property type="nucleotide sequence ID" value="NZ_BMOH01000001.1"/>
</dbReference>
<dbReference type="CDD" id="cd03442">
    <property type="entry name" value="BFIT_BACH"/>
    <property type="match status" value="1"/>
</dbReference>
<dbReference type="InterPro" id="IPR033120">
    <property type="entry name" value="HOTDOG_ACOT"/>
</dbReference>